<evidence type="ECO:0000259" key="2">
    <source>
        <dbReference type="Pfam" id="PF12697"/>
    </source>
</evidence>
<keyword evidence="3" id="KW-0378">Hydrolase</keyword>
<dbReference type="EMBL" id="KV426036">
    <property type="protein sequence ID" value="KZV91029.1"/>
    <property type="molecule type" value="Genomic_DNA"/>
</dbReference>
<gene>
    <name evidence="3" type="ORF">EXIGLDRAFT_837417</name>
</gene>
<evidence type="ECO:0000256" key="1">
    <source>
        <dbReference type="SAM" id="SignalP"/>
    </source>
</evidence>
<dbReference type="InterPro" id="IPR000073">
    <property type="entry name" value="AB_hydrolase_1"/>
</dbReference>
<reference evidence="3 4" key="1">
    <citation type="journal article" date="2016" name="Mol. Biol. Evol.">
        <title>Comparative Genomics of Early-Diverging Mushroom-Forming Fungi Provides Insights into the Origins of Lignocellulose Decay Capabilities.</title>
        <authorList>
            <person name="Nagy L.G."/>
            <person name="Riley R."/>
            <person name="Tritt A."/>
            <person name="Adam C."/>
            <person name="Daum C."/>
            <person name="Floudas D."/>
            <person name="Sun H."/>
            <person name="Yadav J.S."/>
            <person name="Pangilinan J."/>
            <person name="Larsson K.H."/>
            <person name="Matsuura K."/>
            <person name="Barry K."/>
            <person name="Labutti K."/>
            <person name="Kuo R."/>
            <person name="Ohm R.A."/>
            <person name="Bhattacharya S.S."/>
            <person name="Shirouzu T."/>
            <person name="Yoshinaga Y."/>
            <person name="Martin F.M."/>
            <person name="Grigoriev I.V."/>
            <person name="Hibbett D.S."/>
        </authorList>
    </citation>
    <scope>NUCLEOTIDE SEQUENCE [LARGE SCALE GENOMIC DNA]</scope>
    <source>
        <strain evidence="3 4">HHB12029</strain>
    </source>
</reference>
<dbReference type="Pfam" id="PF12697">
    <property type="entry name" value="Abhydrolase_6"/>
    <property type="match status" value="1"/>
</dbReference>
<sequence>MTPAFTALALLAASLSGCAFAKASRCVDSIAHIPASANNFNVSSGTLPPGNPDVPISGAYRIQLRFCEPSVAVKNRQDTLQVLLHGIGYSEEYWDVSFQPDTYSYARFAAAQGYATLNMARLGYGKSDHPDPLSIVQSPYEVAIIESIITAARAGHVPGARRHRGHKFSTIVAVGHSYGSRLLNGIIATQPTLIDAVILSGHTHDPLDASVLLAEPARDNDPERFGSLPPGYITTLNATTRAQAFYGPAETFDPSALASDEAHKDAGSLGETLTLDFPVTSAPEFKGDVLTVNGALDILACSGSDAQCSNIEKEAGFYPKARSAESAVIPAAGHALTYHLSAPKFYGTIQEWLNRHGY</sequence>
<protein>
    <submittedName>
        <fullName evidence="3">Alpha/beta-hydrolase</fullName>
    </submittedName>
</protein>
<dbReference type="InterPro" id="IPR029058">
    <property type="entry name" value="AB_hydrolase_fold"/>
</dbReference>
<dbReference type="Proteomes" id="UP000077266">
    <property type="component" value="Unassembled WGS sequence"/>
</dbReference>
<feature type="domain" description="AB hydrolase-1" evidence="2">
    <location>
        <begin position="82"/>
        <end position="343"/>
    </location>
</feature>
<organism evidence="3 4">
    <name type="scientific">Exidia glandulosa HHB12029</name>
    <dbReference type="NCBI Taxonomy" id="1314781"/>
    <lineage>
        <taxon>Eukaryota</taxon>
        <taxon>Fungi</taxon>
        <taxon>Dikarya</taxon>
        <taxon>Basidiomycota</taxon>
        <taxon>Agaricomycotina</taxon>
        <taxon>Agaricomycetes</taxon>
        <taxon>Auriculariales</taxon>
        <taxon>Exidiaceae</taxon>
        <taxon>Exidia</taxon>
    </lineage>
</organism>
<dbReference type="Gene3D" id="3.40.50.1820">
    <property type="entry name" value="alpha/beta hydrolase"/>
    <property type="match status" value="1"/>
</dbReference>
<feature type="signal peptide" evidence="1">
    <location>
        <begin position="1"/>
        <end position="23"/>
    </location>
</feature>
<dbReference type="InParanoid" id="A0A166AE57"/>
<keyword evidence="1" id="KW-0732">Signal</keyword>
<name>A0A166AE57_EXIGL</name>
<dbReference type="OrthoDB" id="1743579at2759"/>
<dbReference type="GO" id="GO:0016787">
    <property type="term" value="F:hydrolase activity"/>
    <property type="evidence" value="ECO:0007669"/>
    <property type="project" value="UniProtKB-KW"/>
</dbReference>
<feature type="chain" id="PRO_5007870572" evidence="1">
    <location>
        <begin position="24"/>
        <end position="358"/>
    </location>
</feature>
<accession>A0A166AE57</accession>
<keyword evidence="4" id="KW-1185">Reference proteome</keyword>
<evidence type="ECO:0000313" key="3">
    <source>
        <dbReference type="EMBL" id="KZV91029.1"/>
    </source>
</evidence>
<proteinExistence type="predicted"/>
<dbReference type="SUPFAM" id="SSF53474">
    <property type="entry name" value="alpha/beta-Hydrolases"/>
    <property type="match status" value="1"/>
</dbReference>
<dbReference type="AlphaFoldDB" id="A0A166AE57"/>
<evidence type="ECO:0000313" key="4">
    <source>
        <dbReference type="Proteomes" id="UP000077266"/>
    </source>
</evidence>